<dbReference type="InterPro" id="IPR045462">
    <property type="entry name" value="aa-tRNA-synth_I_cd-bd"/>
</dbReference>
<evidence type="ECO:0000256" key="1">
    <source>
        <dbReference type="ARBA" id="ARBA00022598"/>
    </source>
</evidence>
<protein>
    <submittedName>
        <fullName evidence="7">Glutamate--tRNA ligase</fullName>
    </submittedName>
</protein>
<keyword evidence="1 7" id="KW-0436">Ligase</keyword>
<evidence type="ECO:0000256" key="4">
    <source>
        <dbReference type="ARBA" id="ARBA00022917"/>
    </source>
</evidence>
<name>A0A9D8Q180_9GAMM</name>
<dbReference type="GO" id="GO:0004812">
    <property type="term" value="F:aminoacyl-tRNA ligase activity"/>
    <property type="evidence" value="ECO:0007669"/>
    <property type="project" value="UniProtKB-KW"/>
</dbReference>
<feature type="non-terminal residue" evidence="7">
    <location>
        <position position="1"/>
    </location>
</feature>
<dbReference type="EMBL" id="JAFKMG010000812">
    <property type="protein sequence ID" value="MBN8799436.1"/>
    <property type="molecule type" value="Genomic_DNA"/>
</dbReference>
<proteinExistence type="predicted"/>
<evidence type="ECO:0000256" key="2">
    <source>
        <dbReference type="ARBA" id="ARBA00022741"/>
    </source>
</evidence>
<evidence type="ECO:0000313" key="8">
    <source>
        <dbReference type="Proteomes" id="UP000664815"/>
    </source>
</evidence>
<dbReference type="InterPro" id="IPR008925">
    <property type="entry name" value="aa_tRNA-synth_I_cd-bd_sf"/>
</dbReference>
<dbReference type="GO" id="GO:0006412">
    <property type="term" value="P:translation"/>
    <property type="evidence" value="ECO:0007669"/>
    <property type="project" value="UniProtKB-KW"/>
</dbReference>
<accession>A0A9D8Q180</accession>
<dbReference type="SUPFAM" id="SSF48163">
    <property type="entry name" value="An anticodon-binding domain of class I aminoacyl-tRNA synthetases"/>
    <property type="match status" value="1"/>
</dbReference>
<feature type="domain" description="Aminoacyl-tRNA synthetase class I anticodon-binding" evidence="6">
    <location>
        <begin position="2"/>
        <end position="120"/>
    </location>
</feature>
<gene>
    <name evidence="7" type="ORF">J0H45_08780</name>
</gene>
<keyword evidence="4" id="KW-0648">Protein biosynthesis</keyword>
<dbReference type="Proteomes" id="UP000664815">
    <property type="component" value="Unassembled WGS sequence"/>
</dbReference>
<keyword evidence="5" id="KW-0030">Aminoacyl-tRNA synthetase</keyword>
<comment type="caution">
    <text evidence="7">The sequence shown here is derived from an EMBL/GenBank/DDBJ whole genome shotgun (WGS) entry which is preliminary data.</text>
</comment>
<dbReference type="Gene3D" id="1.10.10.350">
    <property type="match status" value="1"/>
</dbReference>
<reference evidence="7" key="1">
    <citation type="submission" date="2021-02" db="EMBL/GenBank/DDBJ databases">
        <title>Thiocyanate and organic carbon inputs drive convergent selection for specific autotrophic Afipia and Thiobacillus strains within complex microbiomes.</title>
        <authorList>
            <person name="Huddy R.J."/>
            <person name="Sachdeva R."/>
            <person name="Kadzinga F."/>
            <person name="Kantor R.S."/>
            <person name="Harrison S.T.L."/>
            <person name="Banfield J.F."/>
        </authorList>
    </citation>
    <scope>NUCLEOTIDE SEQUENCE</scope>
    <source>
        <strain evidence="7">SCN18_10_11_15_R1_P_69_7</strain>
    </source>
</reference>
<keyword evidence="3" id="KW-0067">ATP-binding</keyword>
<evidence type="ECO:0000313" key="7">
    <source>
        <dbReference type="EMBL" id="MBN8799436.1"/>
    </source>
</evidence>
<evidence type="ECO:0000256" key="3">
    <source>
        <dbReference type="ARBA" id="ARBA00022840"/>
    </source>
</evidence>
<dbReference type="GO" id="GO:0000049">
    <property type="term" value="F:tRNA binding"/>
    <property type="evidence" value="ECO:0007669"/>
    <property type="project" value="InterPro"/>
</dbReference>
<evidence type="ECO:0000256" key="5">
    <source>
        <dbReference type="ARBA" id="ARBA00023146"/>
    </source>
</evidence>
<dbReference type="AlphaFoldDB" id="A0A9D8Q180"/>
<sequence>DVVIALRERVQTLKEMAEKAVVWYTPLTEYDEAAVAKHFKAGAEVALGKARELLAALPQWTAESVGTALHDTAAALEIGMGKVAQPLRVAITGTQVSPDISHTVYLAGRDEALKRIDAALIKVPKG</sequence>
<organism evidence="7 8">
    <name type="scientific">Stenotrophomonas nitritireducens</name>
    <dbReference type="NCBI Taxonomy" id="83617"/>
    <lineage>
        <taxon>Bacteria</taxon>
        <taxon>Pseudomonadati</taxon>
        <taxon>Pseudomonadota</taxon>
        <taxon>Gammaproteobacteria</taxon>
        <taxon>Lysobacterales</taxon>
        <taxon>Lysobacteraceae</taxon>
        <taxon>Stenotrophomonas</taxon>
    </lineage>
</organism>
<dbReference type="Pfam" id="PF19269">
    <property type="entry name" value="Anticodon_2"/>
    <property type="match status" value="1"/>
</dbReference>
<evidence type="ECO:0000259" key="6">
    <source>
        <dbReference type="Pfam" id="PF19269"/>
    </source>
</evidence>
<keyword evidence="2" id="KW-0547">Nucleotide-binding</keyword>
<dbReference type="InterPro" id="IPR020751">
    <property type="entry name" value="aa-tRNA-synth_I_codon-bd_sub2"/>
</dbReference>
<dbReference type="GO" id="GO:0005524">
    <property type="term" value="F:ATP binding"/>
    <property type="evidence" value="ECO:0007669"/>
    <property type="project" value="UniProtKB-KW"/>
</dbReference>